<evidence type="ECO:0000259" key="2">
    <source>
        <dbReference type="Pfam" id="PF17898"/>
    </source>
</evidence>
<feature type="compositionally biased region" description="Low complexity" evidence="1">
    <location>
        <begin position="115"/>
        <end position="124"/>
    </location>
</feature>
<dbReference type="RefSeq" id="WP_307860583.1">
    <property type="nucleotide sequence ID" value="NZ_BOVJ01000092.1"/>
</dbReference>
<comment type="caution">
    <text evidence="3">The sequence shown here is derived from an EMBL/GenBank/DDBJ whole genome shotgun (WGS) entry which is preliminary data.</text>
</comment>
<feature type="region of interest" description="Disordered" evidence="1">
    <location>
        <begin position="91"/>
        <end position="136"/>
    </location>
</feature>
<evidence type="ECO:0000313" key="4">
    <source>
        <dbReference type="Proteomes" id="UP000680304"/>
    </source>
</evidence>
<reference evidence="3 4" key="1">
    <citation type="submission" date="2021-04" db="EMBL/GenBank/DDBJ databases">
        <title>Draft genome sequence of Paenibacillus cisolokensis, LC2-13A.</title>
        <authorList>
            <person name="Uke A."/>
            <person name="Chhe C."/>
            <person name="Baramee S."/>
            <person name="Kosugi A."/>
        </authorList>
    </citation>
    <scope>NUCLEOTIDE SEQUENCE [LARGE SCALE GENOMIC DNA]</scope>
    <source>
        <strain evidence="3 4">LC2-13A</strain>
    </source>
</reference>
<feature type="domain" description="Spore germination GerD central core" evidence="2">
    <location>
        <begin position="1"/>
        <end position="86"/>
    </location>
</feature>
<keyword evidence="4" id="KW-1185">Reference proteome</keyword>
<protein>
    <recommendedName>
        <fullName evidence="2">Spore germination GerD central core domain-containing protein</fullName>
    </recommendedName>
</protein>
<evidence type="ECO:0000256" key="1">
    <source>
        <dbReference type="SAM" id="MobiDB-lite"/>
    </source>
</evidence>
<feature type="compositionally biased region" description="Basic and acidic residues" evidence="1">
    <location>
        <begin position="103"/>
        <end position="114"/>
    </location>
</feature>
<dbReference type="NCBIfam" id="NF040801">
    <property type="entry name" value="spore_GerD"/>
    <property type="match status" value="1"/>
</dbReference>
<dbReference type="EMBL" id="BOVJ01000092">
    <property type="protein sequence ID" value="GIQ64360.1"/>
    <property type="molecule type" value="Genomic_DNA"/>
</dbReference>
<proteinExistence type="predicted"/>
<dbReference type="Proteomes" id="UP000680304">
    <property type="component" value="Unassembled WGS sequence"/>
</dbReference>
<dbReference type="InterPro" id="IPR041262">
    <property type="entry name" value="GerD_central"/>
</dbReference>
<sequence>MTDPRFAGEFAKAVNKDNKQIHKDLLKDPTYRQALVQVMKAPEMERMILDVLQSSQYRAQVMTIMQESLQNPIFRLEMLELLKKAVQEELKPKPMEKSTSSRVAEKAARAKTAETKTVAVGKATPASPDGSNPATP</sequence>
<dbReference type="Pfam" id="PF17898">
    <property type="entry name" value="GerD"/>
    <property type="match status" value="1"/>
</dbReference>
<organism evidence="3 4">
    <name type="scientific">Paenibacillus cisolokensis</name>
    <dbReference type="NCBI Taxonomy" id="1658519"/>
    <lineage>
        <taxon>Bacteria</taxon>
        <taxon>Bacillati</taxon>
        <taxon>Bacillota</taxon>
        <taxon>Bacilli</taxon>
        <taxon>Bacillales</taxon>
        <taxon>Paenibacillaceae</taxon>
        <taxon>Paenibacillus</taxon>
    </lineage>
</organism>
<name>A0ABQ4N830_9BACL</name>
<gene>
    <name evidence="3" type="ORF">PACILC2_29280</name>
</gene>
<accession>A0ABQ4N830</accession>
<evidence type="ECO:0000313" key="3">
    <source>
        <dbReference type="EMBL" id="GIQ64360.1"/>
    </source>
</evidence>